<dbReference type="InterPro" id="IPR023845">
    <property type="entry name" value="DUF3817_TM"/>
</dbReference>
<organism evidence="9 10">
    <name type="scientific">Microlunatus phosphovorus (strain ATCC 700054 / DSM 10555 / JCM 9379 / NBRC 101784 / NCIMB 13414 / VKM Ac-1990 / NM-1)</name>
    <dbReference type="NCBI Taxonomy" id="1032480"/>
    <lineage>
        <taxon>Bacteria</taxon>
        <taxon>Bacillati</taxon>
        <taxon>Actinomycetota</taxon>
        <taxon>Actinomycetes</taxon>
        <taxon>Propionibacteriales</taxon>
        <taxon>Propionibacteriaceae</taxon>
        <taxon>Microlunatus</taxon>
    </lineage>
</organism>
<feature type="transmembrane region" description="Helical" evidence="7">
    <location>
        <begin position="12"/>
        <end position="32"/>
    </location>
</feature>
<dbReference type="eggNOG" id="ENOG50330UF">
    <property type="taxonomic scope" value="Bacteria"/>
</dbReference>
<dbReference type="KEGG" id="mph:MLP_53460"/>
<accession>F5XJU2</accession>
<comment type="subcellular location">
    <subcellularLocation>
        <location evidence="1">Cell membrane</location>
        <topology evidence="1">Multi-pass membrane protein</topology>
    </subcellularLocation>
</comment>
<dbReference type="PANTHER" id="PTHR40077">
    <property type="entry name" value="MEMBRANE PROTEIN-RELATED"/>
    <property type="match status" value="1"/>
</dbReference>
<dbReference type="Proteomes" id="UP000007947">
    <property type="component" value="Chromosome"/>
</dbReference>
<gene>
    <name evidence="9" type="ordered locus">MLP_53460</name>
</gene>
<keyword evidence="4 7" id="KW-1133">Transmembrane helix</keyword>
<dbReference type="NCBIfam" id="TIGR03954">
    <property type="entry name" value="integ_memb_HG"/>
    <property type="match status" value="1"/>
</dbReference>
<keyword evidence="2" id="KW-1003">Cell membrane</keyword>
<name>F5XJU2_MICPN</name>
<dbReference type="PANTHER" id="PTHR40077:SF2">
    <property type="entry name" value="MEMBRANE PROTEIN"/>
    <property type="match status" value="1"/>
</dbReference>
<feature type="region of interest" description="Disordered" evidence="6">
    <location>
        <begin position="110"/>
        <end position="145"/>
    </location>
</feature>
<evidence type="ECO:0000313" key="9">
    <source>
        <dbReference type="EMBL" id="BAK38360.1"/>
    </source>
</evidence>
<keyword evidence="5 7" id="KW-0472">Membrane</keyword>
<feature type="domain" description="DUF3817" evidence="8">
    <location>
        <begin position="7"/>
        <end position="93"/>
    </location>
</feature>
<evidence type="ECO:0000256" key="3">
    <source>
        <dbReference type="ARBA" id="ARBA00022692"/>
    </source>
</evidence>
<dbReference type="EMBL" id="AP012204">
    <property type="protein sequence ID" value="BAK38360.1"/>
    <property type="molecule type" value="Genomic_DNA"/>
</dbReference>
<evidence type="ECO:0000259" key="8">
    <source>
        <dbReference type="Pfam" id="PF12823"/>
    </source>
</evidence>
<reference evidence="9 10" key="1">
    <citation type="submission" date="2011-05" db="EMBL/GenBank/DDBJ databases">
        <title>Whole genome sequence of Microlunatus phosphovorus NM-1.</title>
        <authorList>
            <person name="Hosoyama A."/>
            <person name="Sasaki K."/>
            <person name="Harada T."/>
            <person name="Igarashi R."/>
            <person name="Kawakoshi A."/>
            <person name="Sasagawa M."/>
            <person name="Fukada J."/>
            <person name="Nakamura S."/>
            <person name="Katano Y."/>
            <person name="Hanada S."/>
            <person name="Kamagata Y."/>
            <person name="Nakamura N."/>
            <person name="Yamazaki S."/>
            <person name="Fujita N."/>
        </authorList>
    </citation>
    <scope>NUCLEOTIDE SEQUENCE [LARGE SCALE GENOMIC DNA]</scope>
    <source>
        <strain evidence="10">ATCC 700054 / DSM 10555 / JCM 9379 / NBRC 101784 / NCIMB 13414 / VKM Ac-1990 / NM-1</strain>
    </source>
</reference>
<evidence type="ECO:0000256" key="4">
    <source>
        <dbReference type="ARBA" id="ARBA00022989"/>
    </source>
</evidence>
<evidence type="ECO:0000256" key="1">
    <source>
        <dbReference type="ARBA" id="ARBA00004651"/>
    </source>
</evidence>
<keyword evidence="3 7" id="KW-0812">Transmembrane</keyword>
<protein>
    <recommendedName>
        <fullName evidence="8">DUF3817 domain-containing protein</fullName>
    </recommendedName>
</protein>
<dbReference type="STRING" id="1032480.MLP_53460"/>
<feature type="transmembrane region" description="Helical" evidence="7">
    <location>
        <begin position="70"/>
        <end position="91"/>
    </location>
</feature>
<evidence type="ECO:0000256" key="7">
    <source>
        <dbReference type="SAM" id="Phobius"/>
    </source>
</evidence>
<evidence type="ECO:0000256" key="6">
    <source>
        <dbReference type="SAM" id="MobiDB-lite"/>
    </source>
</evidence>
<evidence type="ECO:0000256" key="5">
    <source>
        <dbReference type="ARBA" id="ARBA00023136"/>
    </source>
</evidence>
<dbReference type="AlphaFoldDB" id="F5XJU2"/>
<keyword evidence="10" id="KW-1185">Reference proteome</keyword>
<dbReference type="HOGENOM" id="CLU_120964_1_2_11"/>
<dbReference type="GO" id="GO:0005886">
    <property type="term" value="C:plasma membrane"/>
    <property type="evidence" value="ECO:0007669"/>
    <property type="project" value="UniProtKB-SubCell"/>
</dbReference>
<evidence type="ECO:0000256" key="2">
    <source>
        <dbReference type="ARBA" id="ARBA00022475"/>
    </source>
</evidence>
<proteinExistence type="predicted"/>
<dbReference type="Pfam" id="PF12823">
    <property type="entry name" value="DUF3817"/>
    <property type="match status" value="1"/>
</dbReference>
<feature type="compositionally biased region" description="Polar residues" evidence="6">
    <location>
        <begin position="134"/>
        <end position="145"/>
    </location>
</feature>
<sequence>MTGALIRYRVMAYVVGCLLIVLVCVGVPLKYLGDNDTVVTWTGIPHGWLYMILIITAFDLGRRARWGWGRLILIALAGTVPFLSFVAEHYATKDVRAKLSVYPEYATQSSLPEEAAKVTPENADTFVRTDRPESSTPVAETPAND</sequence>
<feature type="transmembrane region" description="Helical" evidence="7">
    <location>
        <begin position="38"/>
        <end position="58"/>
    </location>
</feature>
<evidence type="ECO:0000313" key="10">
    <source>
        <dbReference type="Proteomes" id="UP000007947"/>
    </source>
</evidence>
<dbReference type="RefSeq" id="WP_013866171.1">
    <property type="nucleotide sequence ID" value="NC_015635.1"/>
</dbReference>